<feature type="region of interest" description="Disordered" evidence="1">
    <location>
        <begin position="82"/>
        <end position="149"/>
    </location>
</feature>
<dbReference type="PANTHER" id="PTHR21301">
    <property type="entry name" value="REVERSE TRANSCRIPTASE"/>
    <property type="match status" value="1"/>
</dbReference>
<feature type="compositionally biased region" description="Polar residues" evidence="1">
    <location>
        <begin position="115"/>
        <end position="130"/>
    </location>
</feature>
<dbReference type="Proteomes" id="UP001152795">
    <property type="component" value="Unassembled WGS sequence"/>
</dbReference>
<proteinExistence type="predicted"/>
<sequence length="553" mass="63674">MSTDFHQKWNKVLCKAERELVTLLYDESQKVVCSLRLELDAILRREHPGESEREDFKRKIIERNLFYKNRLETRRRKKWRKFMDHRRQTRQGDNKMRWENITDNRKHRKRRPNTLKVSKNNRNEVQSSGYTDRANDPESGAPSNTSNETGCVVELHAEIVLNPTMRKTTEASKLVRGMIEHSTGTSKHNEPPIITLSTAGLINTSGNRTEHNNEFTVGQLNINSGLSSVGGIRVSENGRLKGYFCSENVFNLSHKILSDVEINILGKGLEFVPTSFKVNEMDLREDFQEFSRRMRCKWHFKDNVTPDFSEIPAFRPKSTWTPPEGCPALELFLSQIEKELLYVPLKTLWKHNLNKDEWQILKTLIEDNSVIIKPADKGSCVVVWDRDDYLAEGYLQLGNDKVYTKVENFADEKLGNLVGESNKMFQDLYDQGSISKDELKYLSYEYKNSGSLGRLYLLPKIHKRLSNVPGRPVISNCGTSTEKASEFLDHHLKPIMKAGKSYIRDTGHFLDKLKEIGKIPENALLVTADVTSLYPSIPHDDGLRALHAKLEEH</sequence>
<organism evidence="2 3">
    <name type="scientific">Paramuricea clavata</name>
    <name type="common">Red gorgonian</name>
    <name type="synonym">Violescent sea-whip</name>
    <dbReference type="NCBI Taxonomy" id="317549"/>
    <lineage>
        <taxon>Eukaryota</taxon>
        <taxon>Metazoa</taxon>
        <taxon>Cnidaria</taxon>
        <taxon>Anthozoa</taxon>
        <taxon>Octocorallia</taxon>
        <taxon>Malacalcyonacea</taxon>
        <taxon>Plexauridae</taxon>
        <taxon>Paramuricea</taxon>
    </lineage>
</organism>
<reference evidence="2" key="1">
    <citation type="submission" date="2020-04" db="EMBL/GenBank/DDBJ databases">
        <authorList>
            <person name="Alioto T."/>
            <person name="Alioto T."/>
            <person name="Gomez Garrido J."/>
        </authorList>
    </citation>
    <scope>NUCLEOTIDE SEQUENCE</scope>
    <source>
        <strain evidence="2">A484AB</strain>
    </source>
</reference>
<keyword evidence="3" id="KW-1185">Reference proteome</keyword>
<dbReference type="EMBL" id="CACRXK020000580">
    <property type="protein sequence ID" value="CAB3983134.1"/>
    <property type="molecule type" value="Genomic_DNA"/>
</dbReference>
<name>A0A7D9HF39_PARCT</name>
<accession>A0A7D9HF39</accession>
<dbReference type="PANTHER" id="PTHR21301:SF10">
    <property type="entry name" value="REVERSE TRANSCRIPTASE DOMAIN-CONTAINING PROTEIN"/>
    <property type="match status" value="1"/>
</dbReference>
<evidence type="ECO:0000313" key="3">
    <source>
        <dbReference type="Proteomes" id="UP001152795"/>
    </source>
</evidence>
<dbReference type="AlphaFoldDB" id="A0A7D9HF39"/>
<evidence type="ECO:0000313" key="2">
    <source>
        <dbReference type="EMBL" id="CAB3983134.1"/>
    </source>
</evidence>
<comment type="caution">
    <text evidence="2">The sequence shown here is derived from an EMBL/GenBank/DDBJ whole genome shotgun (WGS) entry which is preliminary data.</text>
</comment>
<dbReference type="OrthoDB" id="5974038at2759"/>
<evidence type="ECO:0000256" key="1">
    <source>
        <dbReference type="SAM" id="MobiDB-lite"/>
    </source>
</evidence>
<feature type="compositionally biased region" description="Basic and acidic residues" evidence="1">
    <location>
        <begin position="82"/>
        <end position="104"/>
    </location>
</feature>
<protein>
    <submittedName>
        <fullName evidence="2">Uncharacterized protein</fullName>
    </submittedName>
</protein>
<gene>
    <name evidence="2" type="ORF">PACLA_8A016963</name>
</gene>